<keyword evidence="1" id="KW-0812">Transmembrane</keyword>
<feature type="transmembrane region" description="Helical" evidence="1">
    <location>
        <begin position="26"/>
        <end position="49"/>
    </location>
</feature>
<organism evidence="2 3">
    <name type="scientific">Plantactinospora sonchi</name>
    <dbReference type="NCBI Taxonomy" id="1544735"/>
    <lineage>
        <taxon>Bacteria</taxon>
        <taxon>Bacillati</taxon>
        <taxon>Actinomycetota</taxon>
        <taxon>Actinomycetes</taxon>
        <taxon>Micromonosporales</taxon>
        <taxon>Micromonosporaceae</taxon>
        <taxon>Plantactinospora</taxon>
    </lineage>
</organism>
<evidence type="ECO:0000313" key="3">
    <source>
        <dbReference type="Proteomes" id="UP001332243"/>
    </source>
</evidence>
<keyword evidence="1" id="KW-1133">Transmembrane helix</keyword>
<comment type="caution">
    <text evidence="2">The sequence shown here is derived from an EMBL/GenBank/DDBJ whole genome shotgun (WGS) entry which is preliminary data.</text>
</comment>
<name>A0ABU7RL69_9ACTN</name>
<feature type="transmembrane region" description="Helical" evidence="1">
    <location>
        <begin position="97"/>
        <end position="114"/>
    </location>
</feature>
<dbReference type="Proteomes" id="UP001332243">
    <property type="component" value="Unassembled WGS sequence"/>
</dbReference>
<feature type="transmembrane region" description="Helical" evidence="1">
    <location>
        <begin position="70"/>
        <end position="91"/>
    </location>
</feature>
<gene>
    <name evidence="2" type="ORF">V1633_01660</name>
</gene>
<keyword evidence="3" id="KW-1185">Reference proteome</keyword>
<proteinExistence type="predicted"/>
<reference evidence="2 3" key="1">
    <citation type="submission" date="2024-01" db="EMBL/GenBank/DDBJ databases">
        <title>Genome insights into Plantactinospora sonchi sp. nov.</title>
        <authorList>
            <person name="Wang L."/>
        </authorList>
    </citation>
    <scope>NUCLEOTIDE SEQUENCE [LARGE SCALE GENOMIC DNA]</scope>
    <source>
        <strain evidence="2 3">NEAU-QY2</strain>
    </source>
</reference>
<protein>
    <submittedName>
        <fullName evidence="2">Uncharacterized protein</fullName>
    </submittedName>
</protein>
<keyword evidence="1" id="KW-0472">Membrane</keyword>
<dbReference type="RefSeq" id="WP_331212276.1">
    <property type="nucleotide sequence ID" value="NZ_JAZGQK010000001.1"/>
</dbReference>
<sequence length="143" mass="14505">MALIVVLPFIWYATIASIGDDDLPLLALGALVVTASAVLLVTALIAGRVAVHGDAVTVSAARTSARLGKVGGLTGWIGAGAVLVLAVVLALRDVDLALVKGVPLVAASLIPAVFNDRARQIADTAAGRLVRRRPSGRAHTSEG</sequence>
<accession>A0ABU7RL69</accession>
<evidence type="ECO:0000313" key="2">
    <source>
        <dbReference type="EMBL" id="MEE6257194.1"/>
    </source>
</evidence>
<evidence type="ECO:0000256" key="1">
    <source>
        <dbReference type="SAM" id="Phobius"/>
    </source>
</evidence>
<dbReference type="EMBL" id="JAZGQK010000001">
    <property type="protein sequence ID" value="MEE6257194.1"/>
    <property type="molecule type" value="Genomic_DNA"/>
</dbReference>